<dbReference type="AlphaFoldDB" id="A0A821Q1T6"/>
<evidence type="ECO:0000256" key="1">
    <source>
        <dbReference type="SAM" id="MobiDB-lite"/>
    </source>
</evidence>
<feature type="chain" id="PRO_5032357890" evidence="2">
    <location>
        <begin position="20"/>
        <end position="308"/>
    </location>
</feature>
<sequence>MRSRFYCTSLLLYLSYTAAKEPELPLCPTNIQYFPQNLPMHCRMPTAADVQNNQIPSMPPFPPPFYQTPPPGVDAEPIPIPVPPGMPGMPPGMIAPMPIPGGMPMPGNMPIPMPMPGQPGPAHKLPVIVMPFYSPDNSFKKPQPNPRRPHPRKKFRFRKRPKTRYFSDTDSSSETDTSSNDITDTSESDGWWNGRRNRKPRSNKRHREKRRRHQRQELLTPVLQYVTKDGYVIFEKKISKGEAKDWLKVKNDEIEATKPPKQEIDEFEDEPVEVKPDKEIEKVEVKTERNSQKHHKKKKFRLSKKGEK</sequence>
<evidence type="ECO:0000313" key="4">
    <source>
        <dbReference type="Proteomes" id="UP000663880"/>
    </source>
</evidence>
<evidence type="ECO:0000313" key="3">
    <source>
        <dbReference type="EMBL" id="CAF4818383.1"/>
    </source>
</evidence>
<feature type="region of interest" description="Disordered" evidence="1">
    <location>
        <begin position="257"/>
        <end position="308"/>
    </location>
</feature>
<feature type="compositionally biased region" description="Low complexity" evidence="1">
    <location>
        <begin position="168"/>
        <end position="189"/>
    </location>
</feature>
<keyword evidence="4" id="KW-1185">Reference proteome</keyword>
<feature type="signal peptide" evidence="2">
    <location>
        <begin position="1"/>
        <end position="19"/>
    </location>
</feature>
<feature type="region of interest" description="Disordered" evidence="1">
    <location>
        <begin position="134"/>
        <end position="215"/>
    </location>
</feature>
<feature type="compositionally biased region" description="Basic residues" evidence="1">
    <location>
        <begin position="147"/>
        <end position="163"/>
    </location>
</feature>
<accession>A0A821Q1T6</accession>
<evidence type="ECO:0000256" key="2">
    <source>
        <dbReference type="SAM" id="SignalP"/>
    </source>
</evidence>
<name>A0A821Q1T6_9NEOP</name>
<feature type="compositionally biased region" description="Basic residues" evidence="1">
    <location>
        <begin position="195"/>
        <end position="214"/>
    </location>
</feature>
<dbReference type="Proteomes" id="UP000663880">
    <property type="component" value="Unassembled WGS sequence"/>
</dbReference>
<keyword evidence="2" id="KW-0732">Signal</keyword>
<proteinExistence type="predicted"/>
<feature type="compositionally biased region" description="Basic and acidic residues" evidence="1">
    <location>
        <begin position="272"/>
        <end position="291"/>
    </location>
</feature>
<feature type="compositionally biased region" description="Basic residues" evidence="1">
    <location>
        <begin position="292"/>
        <end position="308"/>
    </location>
</feature>
<comment type="caution">
    <text evidence="3">The sequence shown here is derived from an EMBL/GenBank/DDBJ whole genome shotgun (WGS) entry which is preliminary data.</text>
</comment>
<protein>
    <submittedName>
        <fullName evidence="3">Uncharacterized protein</fullName>
    </submittedName>
</protein>
<dbReference type="OrthoDB" id="7493487at2759"/>
<reference evidence="3" key="1">
    <citation type="submission" date="2021-02" db="EMBL/GenBank/DDBJ databases">
        <authorList>
            <person name="Steward A R."/>
        </authorList>
    </citation>
    <scope>NUCLEOTIDE SEQUENCE</scope>
</reference>
<organism evidence="3 4">
    <name type="scientific">Pieris macdunnoughi</name>
    <dbReference type="NCBI Taxonomy" id="345717"/>
    <lineage>
        <taxon>Eukaryota</taxon>
        <taxon>Metazoa</taxon>
        <taxon>Ecdysozoa</taxon>
        <taxon>Arthropoda</taxon>
        <taxon>Hexapoda</taxon>
        <taxon>Insecta</taxon>
        <taxon>Pterygota</taxon>
        <taxon>Neoptera</taxon>
        <taxon>Endopterygota</taxon>
        <taxon>Lepidoptera</taxon>
        <taxon>Glossata</taxon>
        <taxon>Ditrysia</taxon>
        <taxon>Papilionoidea</taxon>
        <taxon>Pieridae</taxon>
        <taxon>Pierinae</taxon>
        <taxon>Pieris</taxon>
    </lineage>
</organism>
<dbReference type="EMBL" id="CAJOBZ010000008">
    <property type="protein sequence ID" value="CAF4818383.1"/>
    <property type="molecule type" value="Genomic_DNA"/>
</dbReference>
<gene>
    <name evidence="3" type="ORF">PMACD_LOCUS4452</name>
</gene>